<name>A0AAD8CMV3_ACIOX</name>
<reference evidence="1" key="1">
    <citation type="submission" date="2022-02" db="EMBL/GenBank/DDBJ databases">
        <title>Atlantic sturgeon de novo genome assembly.</title>
        <authorList>
            <person name="Stock M."/>
            <person name="Klopp C."/>
            <person name="Guiguen Y."/>
            <person name="Cabau C."/>
            <person name="Parinello H."/>
            <person name="Santidrian Yebra-Pimentel E."/>
            <person name="Kuhl H."/>
            <person name="Dirks R.P."/>
            <person name="Guessner J."/>
            <person name="Wuertz S."/>
            <person name="Du K."/>
            <person name="Schartl M."/>
        </authorList>
    </citation>
    <scope>NUCLEOTIDE SEQUENCE</scope>
    <source>
        <strain evidence="1">STURGEONOMICS-FGT-2020</strain>
        <tissue evidence="1">Whole blood</tissue>
    </source>
</reference>
<dbReference type="AlphaFoldDB" id="A0AAD8CMV3"/>
<accession>A0AAD8CMV3</accession>
<dbReference type="Proteomes" id="UP001230051">
    <property type="component" value="Unassembled WGS sequence"/>
</dbReference>
<keyword evidence="2" id="KW-1185">Reference proteome</keyword>
<protein>
    <submittedName>
        <fullName evidence="1">Leucine-rich repeat extensin-like protein 6</fullName>
    </submittedName>
</protein>
<sequence length="200" mass="21478">MPPYQNGVPSPPSPFPMPPSGSLYPPVSQFPQYPQFYYLYPGSPNPVPLPYFQQGMYPYPPQHPAAYIPAGRGGFLLRPAAVPSYPRPPVQSNRAPLLSGPLGSGYPSHPPFNTAPSGAVRPPFLPYSGGFAPPQFLVAQSDESGHEGDSIEGVQGAQPVMQVNTIIVPSPLEPSSSYTYNIADGVDLQSECQRQSIRNV</sequence>
<gene>
    <name evidence="1" type="ORF">AOXY_G29354</name>
</gene>
<evidence type="ECO:0000313" key="1">
    <source>
        <dbReference type="EMBL" id="KAK1153701.1"/>
    </source>
</evidence>
<evidence type="ECO:0000313" key="2">
    <source>
        <dbReference type="Proteomes" id="UP001230051"/>
    </source>
</evidence>
<comment type="caution">
    <text evidence="1">The sequence shown here is derived from an EMBL/GenBank/DDBJ whole genome shotgun (WGS) entry which is preliminary data.</text>
</comment>
<proteinExistence type="predicted"/>
<dbReference type="EMBL" id="JAGXEW010000039">
    <property type="protein sequence ID" value="KAK1153701.1"/>
    <property type="molecule type" value="Genomic_DNA"/>
</dbReference>
<organism evidence="1 2">
    <name type="scientific">Acipenser oxyrinchus oxyrinchus</name>
    <dbReference type="NCBI Taxonomy" id="40147"/>
    <lineage>
        <taxon>Eukaryota</taxon>
        <taxon>Metazoa</taxon>
        <taxon>Chordata</taxon>
        <taxon>Craniata</taxon>
        <taxon>Vertebrata</taxon>
        <taxon>Euteleostomi</taxon>
        <taxon>Actinopterygii</taxon>
        <taxon>Chondrostei</taxon>
        <taxon>Acipenseriformes</taxon>
        <taxon>Acipenseridae</taxon>
        <taxon>Acipenser</taxon>
    </lineage>
</organism>